<dbReference type="GO" id="GO:0005829">
    <property type="term" value="C:cytosol"/>
    <property type="evidence" value="ECO:0007669"/>
    <property type="project" value="TreeGrafter"/>
</dbReference>
<dbReference type="PATRIC" id="fig|1352936.5.peg.8026"/>
<evidence type="ECO:0000256" key="2">
    <source>
        <dbReference type="ARBA" id="ARBA00022691"/>
    </source>
</evidence>
<dbReference type="RefSeq" id="WP_023552587.1">
    <property type="nucleotide sequence ID" value="NZ_CM002285.1"/>
</dbReference>
<protein>
    <recommendedName>
        <fullName evidence="6">B12-binding domain-containing protein</fullName>
    </recommendedName>
</protein>
<dbReference type="OrthoDB" id="5298546at2"/>
<evidence type="ECO:0000259" key="6">
    <source>
        <dbReference type="PROSITE" id="PS51332"/>
    </source>
</evidence>
<dbReference type="PROSITE" id="PS51332">
    <property type="entry name" value="B12_BINDING"/>
    <property type="match status" value="1"/>
</dbReference>
<evidence type="ECO:0000256" key="5">
    <source>
        <dbReference type="ARBA" id="ARBA00023014"/>
    </source>
</evidence>
<accession>V6JLD7</accession>
<dbReference type="EMBL" id="AWQX01000344">
    <property type="protein sequence ID" value="EST20702.1"/>
    <property type="molecule type" value="Genomic_DNA"/>
</dbReference>
<dbReference type="PANTHER" id="PTHR43409:SF16">
    <property type="entry name" value="SLR0320 PROTEIN"/>
    <property type="match status" value="1"/>
</dbReference>
<dbReference type="InterPro" id="IPR058240">
    <property type="entry name" value="rSAM_sf"/>
</dbReference>
<dbReference type="SFLD" id="SFLDG01082">
    <property type="entry name" value="B12-binding_domain_containing"/>
    <property type="match status" value="1"/>
</dbReference>
<comment type="caution">
    <text evidence="7">The sequence shown here is derived from an EMBL/GenBank/DDBJ whole genome shotgun (WGS) entry which is preliminary data.</text>
</comment>
<dbReference type="Proteomes" id="UP000017984">
    <property type="component" value="Chromosome"/>
</dbReference>
<keyword evidence="3" id="KW-0479">Metal-binding</keyword>
<dbReference type="SUPFAM" id="SSF102114">
    <property type="entry name" value="Radical SAM enzymes"/>
    <property type="match status" value="1"/>
</dbReference>
<dbReference type="InterPro" id="IPR051198">
    <property type="entry name" value="BchE-like"/>
</dbReference>
<keyword evidence="5" id="KW-0411">Iron-sulfur</keyword>
<dbReference type="GO" id="GO:0046872">
    <property type="term" value="F:metal ion binding"/>
    <property type="evidence" value="ECO:0007669"/>
    <property type="project" value="UniProtKB-KW"/>
</dbReference>
<feature type="domain" description="B12-binding" evidence="6">
    <location>
        <begin position="18"/>
        <end position="165"/>
    </location>
</feature>
<dbReference type="PANTHER" id="PTHR43409">
    <property type="entry name" value="ANAEROBIC MAGNESIUM-PROTOPORPHYRIN IX MONOMETHYL ESTER CYCLASE-RELATED"/>
    <property type="match status" value="1"/>
</dbReference>
<keyword evidence="2" id="KW-0949">S-adenosyl-L-methionine</keyword>
<evidence type="ECO:0000313" key="7">
    <source>
        <dbReference type="EMBL" id="EST20702.1"/>
    </source>
</evidence>
<keyword evidence="4" id="KW-0408">Iron</keyword>
<dbReference type="InterPro" id="IPR006158">
    <property type="entry name" value="Cobalamin-bd"/>
</dbReference>
<dbReference type="AlphaFoldDB" id="V6JLD7"/>
<organism evidence="7 8">
    <name type="scientific">Streptomyces roseochromogenus subsp. oscitans DS 12.976</name>
    <dbReference type="NCBI Taxonomy" id="1352936"/>
    <lineage>
        <taxon>Bacteria</taxon>
        <taxon>Bacillati</taxon>
        <taxon>Actinomycetota</taxon>
        <taxon>Actinomycetes</taxon>
        <taxon>Kitasatosporales</taxon>
        <taxon>Streptomycetaceae</taxon>
        <taxon>Streptomyces</taxon>
    </lineage>
</organism>
<keyword evidence="8" id="KW-1185">Reference proteome</keyword>
<evidence type="ECO:0000256" key="4">
    <source>
        <dbReference type="ARBA" id="ARBA00023004"/>
    </source>
</evidence>
<name>V6JLD7_STRRC</name>
<sequence length="539" mass="59036">MLAAFLEENDRLIDAQGRHCFGTDRYGADSKSAYAMELIARPFSLDPGAEVLRAVRTDRHPLDAFERFYVNSGITERISAGTSLIGISVPMGPQLEPSLMLAALLKKSHPETSIVLGGPTFSLMEPDDLSTRLRHHPAVDCVVRFGGEYPLLTLAQRAVAGSFSPAGIPGVSYQEGDDVVHAAPAPGPNINKLPAPAYPADALDRLADPTLAITQARGCYWGKCDYCDFIELYDGSPPFRGRQPNNFVDEIQELVEKFGVQRFKFITESIPPAFARRMSQAITDRGLNISWNSFAMVDRRFDKEVLGLMVESGCEFLINPQRFGLVRTASTEVSAQAQYALNHFHSVDPAMTPEELAEAVRLYRAFADEVSRRQIIDVSGPDVAGALRIPVEDIDFLDRDGHLLCTHIGNRERARIPAQAAEFLEPYLTGESFTMTDLRPLAGREVREPRIRGPRNGGRLGKRMPLSGCGIFTTDEPLGVSGQFAGVELCVLQGPEPQPGNGASSAKPADARVTRPPAINRDCARFLDRVVAYRRVAAV</sequence>
<dbReference type="HOGENOM" id="CLU_505178_0_0_11"/>
<comment type="cofactor">
    <cofactor evidence="1">
        <name>[4Fe-4S] cluster</name>
        <dbReference type="ChEBI" id="CHEBI:49883"/>
    </cofactor>
</comment>
<dbReference type="Gene3D" id="3.40.50.280">
    <property type="entry name" value="Cobalamin-binding domain"/>
    <property type="match status" value="1"/>
</dbReference>
<dbReference type="GO" id="GO:0051536">
    <property type="term" value="F:iron-sulfur cluster binding"/>
    <property type="evidence" value="ECO:0007669"/>
    <property type="project" value="UniProtKB-KW"/>
</dbReference>
<dbReference type="GO" id="GO:0031419">
    <property type="term" value="F:cobalamin binding"/>
    <property type="evidence" value="ECO:0007669"/>
    <property type="project" value="InterPro"/>
</dbReference>
<evidence type="ECO:0000256" key="3">
    <source>
        <dbReference type="ARBA" id="ARBA00022723"/>
    </source>
</evidence>
<dbReference type="STRING" id="1352936.M878_38755"/>
<dbReference type="SFLD" id="SFLDS00029">
    <property type="entry name" value="Radical_SAM"/>
    <property type="match status" value="1"/>
</dbReference>
<dbReference type="GO" id="GO:0003824">
    <property type="term" value="F:catalytic activity"/>
    <property type="evidence" value="ECO:0007669"/>
    <property type="project" value="InterPro"/>
</dbReference>
<proteinExistence type="predicted"/>
<gene>
    <name evidence="7" type="ORF">M878_38755</name>
</gene>
<evidence type="ECO:0000256" key="1">
    <source>
        <dbReference type="ARBA" id="ARBA00001966"/>
    </source>
</evidence>
<dbReference type="InterPro" id="IPR007197">
    <property type="entry name" value="rSAM"/>
</dbReference>
<reference evidence="7 8" key="1">
    <citation type="journal article" date="2014" name="Genome Announc.">
        <title>Draft Genome Sequence of Streptomyces roseochromogenes subsp. oscitans DS 12.976, Producer of the Aminocoumarin Antibiotic Clorobiocin.</title>
        <authorList>
            <person name="Ruckert C."/>
            <person name="Kalinowski J."/>
            <person name="Heide L."/>
            <person name="Apel A.K."/>
        </authorList>
    </citation>
    <scope>NUCLEOTIDE SEQUENCE [LARGE SCALE GENOMIC DNA]</scope>
    <source>
        <strain evidence="7 8">DS 12.976</strain>
    </source>
</reference>
<evidence type="ECO:0000313" key="8">
    <source>
        <dbReference type="Proteomes" id="UP000017984"/>
    </source>
</evidence>